<gene>
    <name evidence="1" type="ORF">IDH44_26030</name>
</gene>
<reference evidence="1" key="1">
    <citation type="submission" date="2020-09" db="EMBL/GenBank/DDBJ databases">
        <title>A novel bacterium of genus Paenibacillus, isolated from South China Sea.</title>
        <authorList>
            <person name="Huang H."/>
            <person name="Mo K."/>
            <person name="Hu Y."/>
        </authorList>
    </citation>
    <scope>NUCLEOTIDE SEQUENCE</scope>
    <source>
        <strain evidence="1">IB182496</strain>
    </source>
</reference>
<sequence>MRMHAAYITIAAHTFRCRTDSRQVRELLVRRFGRGAPEADGAEEAACEPMRLVIHTGYGEPFAGYDVAVRRSARLVRYERRDYRISIDWTGGLTVIDVFDEFALRHALMNWYSAYIAAGAWGLLMHASCVVEDAEAQLFAGPSGAGKSTVARLSQPRPVLADEAAIVQPTDGGAMVYDSPFRSELEAPAVLQPPQRLGAIHLLRQSAEVRRERLARAAGMTELPGKVFYWAARPQDTARVLALTQQLVRRVPIYTLHFQKNDSFWEVIQDGRLHLA</sequence>
<dbReference type="AlphaFoldDB" id="A0A927C019"/>
<dbReference type="InterPro" id="IPR027417">
    <property type="entry name" value="P-loop_NTPase"/>
</dbReference>
<dbReference type="SUPFAM" id="SSF53795">
    <property type="entry name" value="PEP carboxykinase-like"/>
    <property type="match status" value="1"/>
</dbReference>
<dbReference type="CDD" id="cd02019">
    <property type="entry name" value="NK"/>
    <property type="match status" value="1"/>
</dbReference>
<keyword evidence="2" id="KW-1185">Reference proteome</keyword>
<dbReference type="EMBL" id="JACXIZ010000084">
    <property type="protein sequence ID" value="MBD2848644.1"/>
    <property type="molecule type" value="Genomic_DNA"/>
</dbReference>
<comment type="caution">
    <text evidence="1">The sequence shown here is derived from an EMBL/GenBank/DDBJ whole genome shotgun (WGS) entry which is preliminary data.</text>
</comment>
<evidence type="ECO:0000313" key="1">
    <source>
        <dbReference type="EMBL" id="MBD2848644.1"/>
    </source>
</evidence>
<dbReference type="RefSeq" id="WP_190921739.1">
    <property type="nucleotide sequence ID" value="NZ_JACXIZ010000084.1"/>
</dbReference>
<dbReference type="Proteomes" id="UP000621560">
    <property type="component" value="Unassembled WGS sequence"/>
</dbReference>
<accession>A0A927C019</accession>
<protein>
    <submittedName>
        <fullName evidence="1">Uncharacterized protein</fullName>
    </submittedName>
</protein>
<dbReference type="Gene3D" id="3.40.50.300">
    <property type="entry name" value="P-loop containing nucleotide triphosphate hydrolases"/>
    <property type="match status" value="1"/>
</dbReference>
<name>A0A927C019_9BACL</name>
<organism evidence="1 2">
    <name type="scientific">Paenibacillus sabuli</name>
    <dbReference type="NCBI Taxonomy" id="2772509"/>
    <lineage>
        <taxon>Bacteria</taxon>
        <taxon>Bacillati</taxon>
        <taxon>Bacillota</taxon>
        <taxon>Bacilli</taxon>
        <taxon>Bacillales</taxon>
        <taxon>Paenibacillaceae</taxon>
        <taxon>Paenibacillus</taxon>
    </lineage>
</organism>
<proteinExistence type="predicted"/>
<evidence type="ECO:0000313" key="2">
    <source>
        <dbReference type="Proteomes" id="UP000621560"/>
    </source>
</evidence>